<dbReference type="GO" id="GO:0004190">
    <property type="term" value="F:aspartic-type endopeptidase activity"/>
    <property type="evidence" value="ECO:0007669"/>
    <property type="project" value="UniProtKB-UniRule"/>
</dbReference>
<keyword evidence="3 9" id="KW-0645">Protease</keyword>
<comment type="pathway">
    <text evidence="9">Protein modification; lipoprotein biosynthesis (signal peptide cleavage).</text>
</comment>
<keyword evidence="12" id="KW-1185">Reference proteome</keyword>
<feature type="transmembrane region" description="Helical" evidence="9">
    <location>
        <begin position="120"/>
        <end position="143"/>
    </location>
</feature>
<comment type="caution">
    <text evidence="9">Lacks conserved residue(s) required for the propagation of feature annotation.</text>
</comment>
<evidence type="ECO:0000256" key="1">
    <source>
        <dbReference type="ARBA" id="ARBA00006139"/>
    </source>
</evidence>
<protein>
    <recommendedName>
        <fullName evidence="9">Lipoprotein signal peptidase</fullName>
        <ecNumber evidence="9">3.4.23.36</ecNumber>
    </recommendedName>
    <alternativeName>
        <fullName evidence="9">Prolipoprotein signal peptidase</fullName>
    </alternativeName>
    <alternativeName>
        <fullName evidence="9">Signal peptidase II</fullName>
        <shortName evidence="9">SPase II</shortName>
    </alternativeName>
</protein>
<comment type="similarity">
    <text evidence="1 9 10">Belongs to the peptidase A8 family.</text>
</comment>
<evidence type="ECO:0000256" key="9">
    <source>
        <dbReference type="HAMAP-Rule" id="MF_00161"/>
    </source>
</evidence>
<dbReference type="Pfam" id="PF01252">
    <property type="entry name" value="Peptidase_A8"/>
    <property type="match status" value="1"/>
</dbReference>
<evidence type="ECO:0000313" key="11">
    <source>
        <dbReference type="EMBL" id="PSM52992.1"/>
    </source>
</evidence>
<evidence type="ECO:0000256" key="7">
    <source>
        <dbReference type="ARBA" id="ARBA00022989"/>
    </source>
</evidence>
<dbReference type="Proteomes" id="UP000240535">
    <property type="component" value="Unassembled WGS sequence"/>
</dbReference>
<dbReference type="GO" id="GO:0006508">
    <property type="term" value="P:proteolysis"/>
    <property type="evidence" value="ECO:0007669"/>
    <property type="project" value="UniProtKB-KW"/>
</dbReference>
<dbReference type="EC" id="3.4.23.36" evidence="9"/>
<name>A0A2P8R3B9_9BACT</name>
<dbReference type="UniPathway" id="UPA00665"/>
<dbReference type="OrthoDB" id="9810259at2"/>
<keyword evidence="7 9" id="KW-1133">Transmembrane helix</keyword>
<keyword evidence="5 9" id="KW-0064">Aspartyl protease</keyword>
<dbReference type="HAMAP" id="MF_00161">
    <property type="entry name" value="LspA"/>
    <property type="match status" value="1"/>
</dbReference>
<evidence type="ECO:0000256" key="6">
    <source>
        <dbReference type="ARBA" id="ARBA00022801"/>
    </source>
</evidence>
<keyword evidence="6 9" id="KW-0378">Hydrolase</keyword>
<dbReference type="PRINTS" id="PR00781">
    <property type="entry name" value="LIPOSIGPTASE"/>
</dbReference>
<keyword evidence="4 9" id="KW-0812">Transmembrane</keyword>
<comment type="catalytic activity">
    <reaction evidence="9">
        <text>Release of signal peptides from bacterial membrane prolipoproteins. Hydrolyzes -Xaa-Yaa-Zaa-|-(S,diacylglyceryl)Cys-, in which Xaa is hydrophobic (preferably Leu), and Yaa (Ala or Ser) and Zaa (Gly or Ala) have small, neutral side chains.</text>
        <dbReference type="EC" id="3.4.23.36"/>
    </reaction>
</comment>
<accession>A0A2P8R3B9</accession>
<dbReference type="InterPro" id="IPR001872">
    <property type="entry name" value="Peptidase_A8"/>
</dbReference>
<evidence type="ECO:0000313" key="12">
    <source>
        <dbReference type="Proteomes" id="UP000240535"/>
    </source>
</evidence>
<feature type="transmembrane region" description="Helical" evidence="9">
    <location>
        <begin position="83"/>
        <end position="100"/>
    </location>
</feature>
<comment type="subcellular location">
    <subcellularLocation>
        <location evidence="9">Cell membrane</location>
        <topology evidence="9">Multi-pass membrane protein</topology>
    </subcellularLocation>
</comment>
<dbReference type="PANTHER" id="PTHR33695">
    <property type="entry name" value="LIPOPROTEIN SIGNAL PEPTIDASE"/>
    <property type="match status" value="1"/>
</dbReference>
<evidence type="ECO:0000256" key="5">
    <source>
        <dbReference type="ARBA" id="ARBA00022750"/>
    </source>
</evidence>
<dbReference type="EMBL" id="PDHH01000001">
    <property type="protein sequence ID" value="PSM52992.1"/>
    <property type="molecule type" value="Genomic_DNA"/>
</dbReference>
<feature type="transmembrane region" description="Helical" evidence="9">
    <location>
        <begin position="59"/>
        <end position="76"/>
    </location>
</feature>
<feature type="active site" evidence="9">
    <location>
        <position position="110"/>
    </location>
</feature>
<dbReference type="PANTHER" id="PTHR33695:SF1">
    <property type="entry name" value="LIPOPROTEIN SIGNAL PEPTIDASE"/>
    <property type="match status" value="1"/>
</dbReference>
<comment type="function">
    <text evidence="9">This protein specifically catalyzes the removal of signal peptides from prolipoproteins.</text>
</comment>
<keyword evidence="8 9" id="KW-0472">Membrane</keyword>
<feature type="active site" evidence="9">
    <location>
        <position position="127"/>
    </location>
</feature>
<reference evidence="12" key="1">
    <citation type="submission" date="2017-10" db="EMBL/GenBank/DDBJ databases">
        <title>Campylobacter species from seals.</title>
        <authorList>
            <person name="Gilbert M.J."/>
            <person name="Zomer A.L."/>
            <person name="Timmerman A.J."/>
            <person name="Duim B."/>
            <person name="Wagenaar J.A."/>
        </authorList>
    </citation>
    <scope>NUCLEOTIDE SEQUENCE [LARGE SCALE GENOMIC DNA]</scope>
    <source>
        <strain evidence="12">17S00004-5</strain>
    </source>
</reference>
<organism evidence="11 12">
    <name type="scientific">Campylobacter blaseri</name>
    <dbReference type="NCBI Taxonomy" id="2042961"/>
    <lineage>
        <taxon>Bacteria</taxon>
        <taxon>Pseudomonadati</taxon>
        <taxon>Campylobacterota</taxon>
        <taxon>Epsilonproteobacteria</taxon>
        <taxon>Campylobacterales</taxon>
        <taxon>Campylobacteraceae</taxon>
        <taxon>Campylobacter</taxon>
    </lineage>
</organism>
<evidence type="ECO:0000256" key="2">
    <source>
        <dbReference type="ARBA" id="ARBA00022475"/>
    </source>
</evidence>
<evidence type="ECO:0000256" key="3">
    <source>
        <dbReference type="ARBA" id="ARBA00022670"/>
    </source>
</evidence>
<evidence type="ECO:0000256" key="8">
    <source>
        <dbReference type="ARBA" id="ARBA00023136"/>
    </source>
</evidence>
<dbReference type="NCBIfam" id="TIGR00077">
    <property type="entry name" value="lspA"/>
    <property type="match status" value="1"/>
</dbReference>
<evidence type="ECO:0000256" key="10">
    <source>
        <dbReference type="RuleBase" id="RU004181"/>
    </source>
</evidence>
<evidence type="ECO:0000256" key="4">
    <source>
        <dbReference type="ARBA" id="ARBA00022692"/>
    </source>
</evidence>
<gene>
    <name evidence="9" type="primary">lspA</name>
    <name evidence="11" type="ORF">CQ405_00085</name>
</gene>
<proteinExistence type="inferred from homology"/>
<dbReference type="GO" id="GO:0005886">
    <property type="term" value="C:plasma membrane"/>
    <property type="evidence" value="ECO:0007669"/>
    <property type="project" value="UniProtKB-SubCell"/>
</dbReference>
<keyword evidence="2 9" id="KW-1003">Cell membrane</keyword>
<comment type="caution">
    <text evidence="11">The sequence shown here is derived from an EMBL/GenBank/DDBJ whole genome shotgun (WGS) entry which is preliminary data.</text>
</comment>
<dbReference type="RefSeq" id="WP_106869328.1">
    <property type="nucleotide sequence ID" value="NZ_CP053841.1"/>
</dbReference>
<dbReference type="AlphaFoldDB" id="A0A2P8R3B9"/>
<sequence length="152" mass="17838">MIKSLVKFVAIFIAVMVLDQAIKQIFIDGFRWNGEYFSLILTYNKGVAFSMFEFLGENLKFLQLILIVVLFLYLIFQKELFKNHLIAFSLLIGAGSSNLLDRFIHGGVVDYVFWHKWFEFAVFNFADVIINFAVFLIILQFFLENKRLKKSK</sequence>